<comment type="caution">
    <text evidence="2">The sequence shown here is derived from an EMBL/GenBank/DDBJ whole genome shotgun (WGS) entry which is preliminary data.</text>
</comment>
<dbReference type="OrthoDB" id="9146593at2"/>
<dbReference type="Proteomes" id="UP000004947">
    <property type="component" value="Unassembled WGS sequence"/>
</dbReference>
<dbReference type="EMBL" id="ABCK01000006">
    <property type="protein sequence ID" value="EDM28059.1"/>
    <property type="molecule type" value="Genomic_DNA"/>
</dbReference>
<dbReference type="RefSeq" id="WP_007278055.1">
    <property type="nucleotide sequence ID" value="NZ_ABCK01000006.1"/>
</dbReference>
<feature type="chain" id="PRO_5002691174" description="DUF1552 domain-containing protein" evidence="1">
    <location>
        <begin position="30"/>
        <end position="420"/>
    </location>
</feature>
<name>A6DJI5_9BACT</name>
<dbReference type="PROSITE" id="PS51318">
    <property type="entry name" value="TAT"/>
    <property type="match status" value="1"/>
</dbReference>
<sequence>MSHLRTNRRRFLKNSAGALMLLPFLEVDAQTNKETIPKRMVTVANFYGLMPHLFFPKKTGQNYEMTRLLKPMAELRKDFSILNGLDHGMNAGHHSTKYFLSGIPLDQINNYKEANISVDQKAALHVGSATRYPSLVLGCKTNSQNYISWTKHGSQIRPISDLEQLYNLLFTAPNAQAKKKIKTNMMSKESILDLVYDQAKSFSNQLGKNDQEKLDQYFTSVRELEGKVAQSKLWLNKAKPRTNYQLPQDTNNMTLKQQMPLFYDLMTLALQTDSTRVISLSFHSLGNAYGGIPGVKNEYHALSHHGKVNARIDELALIESSMIEEFGRFLKKLKDIKEPNGRTMLDNTMALFGSGMSNGNSHSNKNLPIILAGGGFKHGGYQDKKAPLNNLYLSLLQNFGLEIDKFNTSTGTFNGLELKS</sequence>
<evidence type="ECO:0000313" key="3">
    <source>
        <dbReference type="Proteomes" id="UP000004947"/>
    </source>
</evidence>
<accession>A6DJI5</accession>
<evidence type="ECO:0000256" key="1">
    <source>
        <dbReference type="SAM" id="SignalP"/>
    </source>
</evidence>
<organism evidence="2 3">
    <name type="scientific">Lentisphaera araneosa HTCC2155</name>
    <dbReference type="NCBI Taxonomy" id="313628"/>
    <lineage>
        <taxon>Bacteria</taxon>
        <taxon>Pseudomonadati</taxon>
        <taxon>Lentisphaerota</taxon>
        <taxon>Lentisphaeria</taxon>
        <taxon>Lentisphaerales</taxon>
        <taxon>Lentisphaeraceae</taxon>
        <taxon>Lentisphaera</taxon>
    </lineage>
</organism>
<protein>
    <recommendedName>
        <fullName evidence="4">DUF1552 domain-containing protein</fullName>
    </recommendedName>
</protein>
<gene>
    <name evidence="2" type="ORF">LNTAR_11921</name>
</gene>
<evidence type="ECO:0008006" key="4">
    <source>
        <dbReference type="Google" id="ProtNLM"/>
    </source>
</evidence>
<dbReference type="eggNOG" id="COG2960">
    <property type="taxonomic scope" value="Bacteria"/>
</dbReference>
<feature type="signal peptide" evidence="1">
    <location>
        <begin position="1"/>
        <end position="29"/>
    </location>
</feature>
<keyword evidence="1" id="KW-0732">Signal</keyword>
<dbReference type="InterPro" id="IPR011447">
    <property type="entry name" value="DUF1552"/>
</dbReference>
<reference evidence="2 3" key="1">
    <citation type="journal article" date="2010" name="J. Bacteriol.">
        <title>Genome sequence of Lentisphaera araneosa HTCC2155T, the type species of the order Lentisphaerales in the phylum Lentisphaerae.</title>
        <authorList>
            <person name="Thrash J.C."/>
            <person name="Cho J.C."/>
            <person name="Vergin K.L."/>
            <person name="Morris R.M."/>
            <person name="Giovannoni S.J."/>
        </authorList>
    </citation>
    <scope>NUCLEOTIDE SEQUENCE [LARGE SCALE GENOMIC DNA]</scope>
    <source>
        <strain evidence="2 3">HTCC2155</strain>
    </source>
</reference>
<dbReference type="Pfam" id="PF07586">
    <property type="entry name" value="HXXSHH"/>
    <property type="match status" value="1"/>
</dbReference>
<evidence type="ECO:0000313" key="2">
    <source>
        <dbReference type="EMBL" id="EDM28059.1"/>
    </source>
</evidence>
<keyword evidence="3" id="KW-1185">Reference proteome</keyword>
<dbReference type="InterPro" id="IPR006311">
    <property type="entry name" value="TAT_signal"/>
</dbReference>
<dbReference type="STRING" id="313628.LNTAR_11921"/>
<dbReference type="AlphaFoldDB" id="A6DJI5"/>
<proteinExistence type="predicted"/>